<name>A0AB34P483_9XANT</name>
<dbReference type="PANTHER" id="PTHR43685:SF11">
    <property type="entry name" value="GLYCOSYLTRANSFERASE TAGX-RELATED"/>
    <property type="match status" value="1"/>
</dbReference>
<dbReference type="RefSeq" id="WP_047697566.1">
    <property type="nucleotide sequence ID" value="NZ_KN265538.1"/>
</dbReference>
<sequence>MSERMPLSERAHWPLVSVLIPAFNHARFVQRCLDSVLEEPYPCKEIVIIDDGSSDATAEKIGEWVAEHGHRLPVQFVQRENRGVASTLNEAGRIARGEYMRVVASDDYLIPGGIAAQVAYLDATPHKFAVIGDASVVDSEGRLLYASAMCDLHRADKRFYASDPGIRRAVICNWAVSGAVTMLRRSAFDRGMTWDEALRIEDWDLFLRLVASNSLGFIDVKVCAYRLHGTNVSKTRDVQRRLANLSEFARVAERSCAFFSGVEYWLLQARLSLIRAKIAFLEKSYVVVAWHLSMYLKKSVVALARSTIRRAS</sequence>
<dbReference type="InterPro" id="IPR029044">
    <property type="entry name" value="Nucleotide-diphossugar_trans"/>
</dbReference>
<accession>A0AB34P483</accession>
<dbReference type="PANTHER" id="PTHR43685">
    <property type="entry name" value="GLYCOSYLTRANSFERASE"/>
    <property type="match status" value="1"/>
</dbReference>
<protein>
    <submittedName>
        <fullName evidence="2">Glycosyl transferase</fullName>
    </submittedName>
</protein>
<dbReference type="Gene3D" id="3.90.550.10">
    <property type="entry name" value="Spore Coat Polysaccharide Biosynthesis Protein SpsA, Chain A"/>
    <property type="match status" value="1"/>
</dbReference>
<evidence type="ECO:0000313" key="3">
    <source>
        <dbReference type="Proteomes" id="UP000029879"/>
    </source>
</evidence>
<dbReference type="AlphaFoldDB" id="A0AB34P483"/>
<dbReference type="EMBL" id="JRQI01000095">
    <property type="protein sequence ID" value="KGK56229.1"/>
    <property type="molecule type" value="Genomic_DNA"/>
</dbReference>
<organism evidence="2 3">
    <name type="scientific">Xanthomonas cannabis pv. phaseoli</name>
    <dbReference type="NCBI Taxonomy" id="1885902"/>
    <lineage>
        <taxon>Bacteria</taxon>
        <taxon>Pseudomonadati</taxon>
        <taxon>Pseudomonadota</taxon>
        <taxon>Gammaproteobacteria</taxon>
        <taxon>Lysobacterales</taxon>
        <taxon>Lysobacteraceae</taxon>
        <taxon>Xanthomonas</taxon>
    </lineage>
</organism>
<gene>
    <name evidence="2" type="ORF">NC00_18885</name>
</gene>
<dbReference type="SUPFAM" id="SSF53448">
    <property type="entry name" value="Nucleotide-diphospho-sugar transferases"/>
    <property type="match status" value="1"/>
</dbReference>
<dbReference type="Pfam" id="PF00535">
    <property type="entry name" value="Glycos_transf_2"/>
    <property type="match status" value="1"/>
</dbReference>
<dbReference type="InterPro" id="IPR050834">
    <property type="entry name" value="Glycosyltransf_2"/>
</dbReference>
<comment type="caution">
    <text evidence="2">The sequence shown here is derived from an EMBL/GenBank/DDBJ whole genome shotgun (WGS) entry which is preliminary data.</text>
</comment>
<dbReference type="Proteomes" id="UP000029879">
    <property type="component" value="Unassembled WGS sequence"/>
</dbReference>
<dbReference type="InterPro" id="IPR001173">
    <property type="entry name" value="Glyco_trans_2-like"/>
</dbReference>
<reference evidence="2 3" key="1">
    <citation type="submission" date="2014-10" db="EMBL/GenBank/DDBJ databases">
        <title>Genome sequence of a Xanthomonas strain that is pathogenic on beans.</title>
        <authorList>
            <person name="Aritua V."/>
            <person name="Sapp M."/>
            <person name="Harrison J."/>
            <person name="Smith J."/>
            <person name="Studholme D."/>
        </authorList>
    </citation>
    <scope>NUCLEOTIDE SEQUENCE [LARGE SCALE GENOMIC DNA]</scope>
    <source>
        <strain evidence="2 3">Nyagatare</strain>
    </source>
</reference>
<evidence type="ECO:0000313" key="2">
    <source>
        <dbReference type="EMBL" id="KGK56229.1"/>
    </source>
</evidence>
<dbReference type="GO" id="GO:0016740">
    <property type="term" value="F:transferase activity"/>
    <property type="evidence" value="ECO:0007669"/>
    <property type="project" value="UniProtKB-KW"/>
</dbReference>
<evidence type="ECO:0000259" key="1">
    <source>
        <dbReference type="Pfam" id="PF00535"/>
    </source>
</evidence>
<feature type="domain" description="Glycosyltransferase 2-like" evidence="1">
    <location>
        <begin position="17"/>
        <end position="140"/>
    </location>
</feature>
<keyword evidence="2" id="KW-0808">Transferase</keyword>
<proteinExistence type="predicted"/>